<dbReference type="PANTHER" id="PTHR43790">
    <property type="entry name" value="CARBOHYDRATE TRANSPORT ATP-BINDING PROTEIN MG119-RELATED"/>
    <property type="match status" value="1"/>
</dbReference>
<evidence type="ECO:0000259" key="5">
    <source>
        <dbReference type="Pfam" id="PF00005"/>
    </source>
</evidence>
<organism evidence="6 7">
    <name type="scientific">Rothia terrae</name>
    <dbReference type="NCBI Taxonomy" id="396015"/>
    <lineage>
        <taxon>Bacteria</taxon>
        <taxon>Bacillati</taxon>
        <taxon>Actinomycetota</taxon>
        <taxon>Actinomycetes</taxon>
        <taxon>Micrococcales</taxon>
        <taxon>Micrococcaceae</taxon>
        <taxon>Rothia</taxon>
    </lineage>
</organism>
<name>A0A7H2BCW7_9MICC</name>
<dbReference type="GO" id="GO:0005524">
    <property type="term" value="F:ATP binding"/>
    <property type="evidence" value="ECO:0007669"/>
    <property type="project" value="UniProtKB-KW"/>
</dbReference>
<dbReference type="EMBL" id="CP061539">
    <property type="protein sequence ID" value="QNV37513.1"/>
    <property type="molecule type" value="Genomic_DNA"/>
</dbReference>
<proteinExistence type="predicted"/>
<dbReference type="InterPro" id="IPR027417">
    <property type="entry name" value="P-loop_NTPase"/>
</dbReference>
<dbReference type="InterPro" id="IPR050107">
    <property type="entry name" value="ABC_carbohydrate_import_ATPase"/>
</dbReference>
<dbReference type="KEGG" id="rter:IDM49_09895"/>
<keyword evidence="1" id="KW-0813">Transport</keyword>
<evidence type="ECO:0000256" key="4">
    <source>
        <dbReference type="ARBA" id="ARBA00022840"/>
    </source>
</evidence>
<gene>
    <name evidence="6" type="ORF">IDM49_09895</name>
</gene>
<evidence type="ECO:0000256" key="1">
    <source>
        <dbReference type="ARBA" id="ARBA00022448"/>
    </source>
</evidence>
<evidence type="ECO:0000256" key="2">
    <source>
        <dbReference type="ARBA" id="ARBA00022737"/>
    </source>
</evidence>
<dbReference type="Proteomes" id="UP000516404">
    <property type="component" value="Chromosome"/>
</dbReference>
<keyword evidence="2" id="KW-0677">Repeat</keyword>
<keyword evidence="3" id="KW-0547">Nucleotide-binding</keyword>
<dbReference type="Gene3D" id="3.40.50.300">
    <property type="entry name" value="P-loop containing nucleotide triphosphate hydrolases"/>
    <property type="match status" value="1"/>
</dbReference>
<keyword evidence="7" id="KW-1185">Reference proteome</keyword>
<reference evidence="6 7" key="1">
    <citation type="submission" date="2020-09" db="EMBL/GenBank/DDBJ databases">
        <title>Investigation of environmental microbes.</title>
        <authorList>
            <person name="Ou Y."/>
            <person name="Kang Q."/>
        </authorList>
    </citation>
    <scope>NUCLEOTIDE SEQUENCE [LARGE SCALE GENOMIC DNA]</scope>
    <source>
        <strain evidence="6 7">KJZ-14</strain>
    </source>
</reference>
<evidence type="ECO:0000313" key="6">
    <source>
        <dbReference type="EMBL" id="QNV37513.1"/>
    </source>
</evidence>
<dbReference type="PANTHER" id="PTHR43790:SF9">
    <property type="entry name" value="GALACTOFURANOSE TRANSPORTER ATP-BINDING PROTEIN YTFR"/>
    <property type="match status" value="1"/>
</dbReference>
<feature type="domain" description="ABC transporter" evidence="5">
    <location>
        <begin position="20"/>
        <end position="99"/>
    </location>
</feature>
<sequence>MNNLLSIRGLTKSHGHTRALRGVDFDVDRGEVIGLLGENGAGKSTLISILGGYNVPDSGMMTIAGERYVAETPEEAMAVGIGSIRQKFKVDPELTVVQAIFRASYHVNKPAEE</sequence>
<protein>
    <submittedName>
        <fullName evidence="6">ATP-binding cassette domain-containing protein</fullName>
    </submittedName>
</protein>
<keyword evidence="4 6" id="KW-0067">ATP-binding</keyword>
<evidence type="ECO:0000256" key="3">
    <source>
        <dbReference type="ARBA" id="ARBA00022741"/>
    </source>
</evidence>
<dbReference type="AlphaFoldDB" id="A0A7H2BCW7"/>
<dbReference type="GO" id="GO:0016887">
    <property type="term" value="F:ATP hydrolysis activity"/>
    <property type="evidence" value="ECO:0007669"/>
    <property type="project" value="InterPro"/>
</dbReference>
<dbReference type="SUPFAM" id="SSF52540">
    <property type="entry name" value="P-loop containing nucleoside triphosphate hydrolases"/>
    <property type="match status" value="1"/>
</dbReference>
<accession>A0A7H2BCW7</accession>
<evidence type="ECO:0000313" key="7">
    <source>
        <dbReference type="Proteomes" id="UP000516404"/>
    </source>
</evidence>
<dbReference type="InterPro" id="IPR003439">
    <property type="entry name" value="ABC_transporter-like_ATP-bd"/>
</dbReference>
<dbReference type="Pfam" id="PF00005">
    <property type="entry name" value="ABC_tran"/>
    <property type="match status" value="1"/>
</dbReference>